<proteinExistence type="predicted"/>
<sequence>MPRMSIVIPVYNAERYLRACLASVLGQTMRDLEVICVDDGSTDGSPRILDEYAARDARVRVIHQRNAGAGAARNAGMDRATGDVLLCVDADDTLAPDACEVVTDSFARTGCDVMCFGFTCEPADRTPAAIANQLHPRDALIEGFHPEVLFTEKVRPFSWRCALSREFCERVGARYDEALTLGDDQYFLFYVYPRARRILLCSRQLYAYRMTDASMMHAASASGASLTRKLSRHRDAVAAILADWKSSGWQDVCAERMLDWDVDLVLLDASALPEAEQTQFWSDYLELLADYFGEERLRAARGATGAVLRDVRGRLSGSRTGACVRKGTMAAFYLRQRGLVNCVRRVVRSRF</sequence>
<evidence type="ECO:0000313" key="5">
    <source>
        <dbReference type="Proteomes" id="UP000434342"/>
    </source>
</evidence>
<evidence type="ECO:0000313" key="2">
    <source>
        <dbReference type="EMBL" id="MST60115.1"/>
    </source>
</evidence>
<dbReference type="EMBL" id="VUND01000001">
    <property type="protein sequence ID" value="MST60115.1"/>
    <property type="molecule type" value="Genomic_DNA"/>
</dbReference>
<dbReference type="Pfam" id="PF00535">
    <property type="entry name" value="Glycos_transf_2"/>
    <property type="match status" value="1"/>
</dbReference>
<keyword evidence="4" id="KW-1185">Reference proteome</keyword>
<dbReference type="STRING" id="604330.SAMN04489857_0777"/>
<dbReference type="InterPro" id="IPR001173">
    <property type="entry name" value="Glyco_trans_2-like"/>
</dbReference>
<dbReference type="GO" id="GO:0016758">
    <property type="term" value="F:hexosyltransferase activity"/>
    <property type="evidence" value="ECO:0007669"/>
    <property type="project" value="UniProtKB-ARBA"/>
</dbReference>
<reference evidence="3" key="1">
    <citation type="submission" date="2016-10" db="EMBL/GenBank/DDBJ databases">
        <authorList>
            <person name="de Groot N.N."/>
        </authorList>
    </citation>
    <scope>NUCLEOTIDE SEQUENCE [LARGE SCALE GENOMIC DNA]</scope>
    <source>
        <strain evidence="3">DSM 22619</strain>
    </source>
</reference>
<dbReference type="InterPro" id="IPR029044">
    <property type="entry name" value="Nucleotide-diphossugar_trans"/>
</dbReference>
<dbReference type="SUPFAM" id="SSF53448">
    <property type="entry name" value="Nucleotide-diphospho-sugar transferases"/>
    <property type="match status" value="1"/>
</dbReference>
<dbReference type="RefSeq" id="WP_090845660.1">
    <property type="nucleotide sequence ID" value="NZ_FMZL01000005.1"/>
</dbReference>
<name>A0A1G6JNI8_9ACTN</name>
<gene>
    <name evidence="2" type="ORF">FYJ69_04215</name>
    <name evidence="3" type="ORF">SAMN04487824_10550</name>
</gene>
<organism evidence="3 4">
    <name type="scientific">Parafannyhessea umbonata</name>
    <dbReference type="NCBI Taxonomy" id="604330"/>
    <lineage>
        <taxon>Bacteria</taxon>
        <taxon>Bacillati</taxon>
        <taxon>Actinomycetota</taxon>
        <taxon>Coriobacteriia</taxon>
        <taxon>Coriobacteriales</taxon>
        <taxon>Atopobiaceae</taxon>
        <taxon>Parafannyhessea</taxon>
    </lineage>
</organism>
<dbReference type="EMBL" id="FMZL01000005">
    <property type="protein sequence ID" value="SDC20273.1"/>
    <property type="molecule type" value="Genomic_DNA"/>
</dbReference>
<evidence type="ECO:0000313" key="3">
    <source>
        <dbReference type="EMBL" id="SDC20273.1"/>
    </source>
</evidence>
<keyword evidence="3" id="KW-0808">Transferase</keyword>
<dbReference type="Gene3D" id="3.90.550.10">
    <property type="entry name" value="Spore Coat Polysaccharide Biosynthesis Protein SpsA, Chain A"/>
    <property type="match status" value="1"/>
</dbReference>
<evidence type="ECO:0000313" key="4">
    <source>
        <dbReference type="Proteomes" id="UP000198528"/>
    </source>
</evidence>
<dbReference type="PANTHER" id="PTHR22916">
    <property type="entry name" value="GLYCOSYLTRANSFERASE"/>
    <property type="match status" value="1"/>
</dbReference>
<accession>A0A1G6JNI8</accession>
<reference evidence="2 5" key="3">
    <citation type="submission" date="2019-08" db="EMBL/GenBank/DDBJ databases">
        <title>In-depth cultivation of the pig gut microbiome towards novel bacterial diversity and tailored functional studies.</title>
        <authorList>
            <person name="Wylensek D."/>
            <person name="Hitch T.C.A."/>
            <person name="Clavel T."/>
        </authorList>
    </citation>
    <scope>NUCLEOTIDE SEQUENCE [LARGE SCALE GENOMIC DNA]</scope>
    <source>
        <strain evidence="2 5">WB01_CNA04</strain>
    </source>
</reference>
<dbReference type="AlphaFoldDB" id="A0A1G6JNI8"/>
<reference evidence="4" key="2">
    <citation type="submission" date="2016-10" db="EMBL/GenBank/DDBJ databases">
        <authorList>
            <person name="Varghese N."/>
            <person name="Submissions S."/>
        </authorList>
    </citation>
    <scope>NUCLEOTIDE SEQUENCE [LARGE SCALE GENOMIC DNA]</scope>
    <source>
        <strain evidence="4">DSM 22619</strain>
    </source>
</reference>
<dbReference type="CDD" id="cd00761">
    <property type="entry name" value="Glyco_tranf_GTA_type"/>
    <property type="match status" value="1"/>
</dbReference>
<dbReference type="Proteomes" id="UP000434342">
    <property type="component" value="Unassembled WGS sequence"/>
</dbReference>
<evidence type="ECO:0000259" key="1">
    <source>
        <dbReference type="Pfam" id="PF00535"/>
    </source>
</evidence>
<protein>
    <submittedName>
        <fullName evidence="3">Glycosyl transferase family 2</fullName>
    </submittedName>
    <submittedName>
        <fullName evidence="2">Glycosyltransferase family 2 protein</fullName>
    </submittedName>
</protein>
<dbReference type="PANTHER" id="PTHR22916:SF3">
    <property type="entry name" value="UDP-GLCNAC:BETAGAL BETA-1,3-N-ACETYLGLUCOSAMINYLTRANSFERASE-LIKE PROTEIN 1"/>
    <property type="match status" value="1"/>
</dbReference>
<dbReference type="Proteomes" id="UP000198528">
    <property type="component" value="Unassembled WGS sequence"/>
</dbReference>
<feature type="domain" description="Glycosyltransferase 2-like" evidence="1">
    <location>
        <begin position="5"/>
        <end position="133"/>
    </location>
</feature>